<dbReference type="CDD" id="cd03255">
    <property type="entry name" value="ABC_MJ0796_LolCDE_FtsE"/>
    <property type="match status" value="1"/>
</dbReference>
<feature type="domain" description="ABC transporter" evidence="5">
    <location>
        <begin position="7"/>
        <end position="227"/>
    </location>
</feature>
<dbReference type="InterPro" id="IPR017871">
    <property type="entry name" value="ABC_transporter-like_CS"/>
</dbReference>
<dbReference type="InterPro" id="IPR003593">
    <property type="entry name" value="AAA+_ATPase"/>
</dbReference>
<evidence type="ECO:0000313" key="6">
    <source>
        <dbReference type="EMBL" id="QJT10450.1"/>
    </source>
</evidence>
<dbReference type="GO" id="GO:0005524">
    <property type="term" value="F:ATP binding"/>
    <property type="evidence" value="ECO:0007669"/>
    <property type="project" value="UniProtKB-KW"/>
</dbReference>
<dbReference type="EMBL" id="QMIF01000020">
    <property type="protein sequence ID" value="TVM30695.1"/>
    <property type="molecule type" value="Genomic_DNA"/>
</dbReference>
<dbReference type="InterPro" id="IPR017911">
    <property type="entry name" value="MacB-like_ATP-bd"/>
</dbReference>
<dbReference type="EMBL" id="CP039543">
    <property type="protein sequence ID" value="QJT10450.1"/>
    <property type="molecule type" value="Genomic_DNA"/>
</dbReference>
<evidence type="ECO:0000313" key="8">
    <source>
        <dbReference type="Proteomes" id="UP000434052"/>
    </source>
</evidence>
<evidence type="ECO:0000256" key="4">
    <source>
        <dbReference type="ARBA" id="ARBA00038388"/>
    </source>
</evidence>
<dbReference type="GO" id="GO:0098796">
    <property type="term" value="C:membrane protein complex"/>
    <property type="evidence" value="ECO:0007669"/>
    <property type="project" value="UniProtKB-ARBA"/>
</dbReference>
<evidence type="ECO:0000313" key="9">
    <source>
        <dbReference type="Proteomes" id="UP000503251"/>
    </source>
</evidence>
<name>A0A6P1ZD68_9BACT</name>
<organism evidence="7 8">
    <name type="scientific">Oceanidesulfovibrio marinus</name>
    <dbReference type="NCBI Taxonomy" id="370038"/>
    <lineage>
        <taxon>Bacteria</taxon>
        <taxon>Pseudomonadati</taxon>
        <taxon>Thermodesulfobacteriota</taxon>
        <taxon>Desulfovibrionia</taxon>
        <taxon>Desulfovibrionales</taxon>
        <taxon>Desulfovibrionaceae</taxon>
        <taxon>Oceanidesulfovibrio</taxon>
    </lineage>
</organism>
<dbReference type="PROSITE" id="PS50893">
    <property type="entry name" value="ABC_TRANSPORTER_2"/>
    <property type="match status" value="1"/>
</dbReference>
<dbReference type="FunFam" id="3.40.50.300:FF:000032">
    <property type="entry name" value="Export ABC transporter ATP-binding protein"/>
    <property type="match status" value="1"/>
</dbReference>
<dbReference type="Gene3D" id="3.40.50.300">
    <property type="entry name" value="P-loop containing nucleotide triphosphate hydrolases"/>
    <property type="match status" value="1"/>
</dbReference>
<dbReference type="GO" id="GO:0016887">
    <property type="term" value="F:ATP hydrolysis activity"/>
    <property type="evidence" value="ECO:0007669"/>
    <property type="project" value="InterPro"/>
</dbReference>
<reference evidence="7 8" key="1">
    <citation type="submission" date="2018-06" db="EMBL/GenBank/DDBJ databases">
        <title>Complete genome of Desulfovibrio marinus P48SEP.</title>
        <authorList>
            <person name="Crispim J.S."/>
            <person name="Vidigal P.M.P."/>
            <person name="Silva L.C.F."/>
            <person name="Araujo L.C."/>
            <person name="Laguardia C.N."/>
            <person name="Dias R.S."/>
            <person name="Sousa M.P."/>
            <person name="Paula S.O."/>
            <person name="Silva C."/>
        </authorList>
    </citation>
    <scope>NUCLEOTIDE SEQUENCE [LARGE SCALE GENOMIC DNA]</scope>
    <source>
        <strain evidence="7 8">P48SEP</strain>
    </source>
</reference>
<accession>A0A6P1ZD68</accession>
<dbReference type="PANTHER" id="PTHR42798:SF2">
    <property type="entry name" value="ABC TRANSPORTER ATP-BINDING PROTEIN MG467-RELATED"/>
    <property type="match status" value="1"/>
</dbReference>
<reference evidence="6 9" key="2">
    <citation type="submission" date="2019-04" db="EMBL/GenBank/DDBJ databases">
        <title>Isolation and culture of sulfate reducing bacteria from the cold seep of the South China Sea.</title>
        <authorList>
            <person name="Sun C."/>
            <person name="Liu R."/>
        </authorList>
    </citation>
    <scope>NUCLEOTIDE SEQUENCE [LARGE SCALE GENOMIC DNA]</scope>
    <source>
        <strain evidence="6 9">CS1</strain>
    </source>
</reference>
<dbReference type="PROSITE" id="PS00211">
    <property type="entry name" value="ABC_TRANSPORTER_1"/>
    <property type="match status" value="1"/>
</dbReference>
<evidence type="ECO:0000259" key="5">
    <source>
        <dbReference type="PROSITE" id="PS50893"/>
    </source>
</evidence>
<evidence type="ECO:0000256" key="1">
    <source>
        <dbReference type="ARBA" id="ARBA00022448"/>
    </source>
</evidence>
<dbReference type="AlphaFoldDB" id="A0A6P1ZD68"/>
<dbReference type="OrthoDB" id="9809450at2"/>
<dbReference type="Proteomes" id="UP000503251">
    <property type="component" value="Chromosome"/>
</dbReference>
<gene>
    <name evidence="7" type="ORF">DQK91_20265</name>
    <name evidence="6" type="ORF">E8L03_16605</name>
</gene>
<dbReference type="GO" id="GO:0022857">
    <property type="term" value="F:transmembrane transporter activity"/>
    <property type="evidence" value="ECO:0007669"/>
    <property type="project" value="UniProtKB-ARBA"/>
</dbReference>
<evidence type="ECO:0000256" key="2">
    <source>
        <dbReference type="ARBA" id="ARBA00022741"/>
    </source>
</evidence>
<dbReference type="Pfam" id="PF00005">
    <property type="entry name" value="ABC_tran"/>
    <property type="match status" value="1"/>
</dbReference>
<dbReference type="Proteomes" id="UP000434052">
    <property type="component" value="Unassembled WGS sequence"/>
</dbReference>
<keyword evidence="2" id="KW-0547">Nucleotide-binding</keyword>
<comment type="similarity">
    <text evidence="4">Belongs to the ABC transporter superfamily. Macrolide exporter (TC 3.A.1.122) family.</text>
</comment>
<dbReference type="PANTHER" id="PTHR42798">
    <property type="entry name" value="LIPOPROTEIN-RELEASING SYSTEM ATP-BINDING PROTEIN LOLD"/>
    <property type="match status" value="1"/>
</dbReference>
<evidence type="ECO:0000313" key="7">
    <source>
        <dbReference type="EMBL" id="TVM30695.1"/>
    </source>
</evidence>
<keyword evidence="3 7" id="KW-0067">ATP-binding</keyword>
<protein>
    <submittedName>
        <fullName evidence="7">ABC transporter ATP-binding protein</fullName>
    </submittedName>
</protein>
<proteinExistence type="inferred from homology"/>
<dbReference type="SMART" id="SM00382">
    <property type="entry name" value="AAA"/>
    <property type="match status" value="1"/>
</dbReference>
<keyword evidence="9" id="KW-1185">Reference proteome</keyword>
<dbReference type="SUPFAM" id="SSF52540">
    <property type="entry name" value="P-loop containing nucleoside triphosphate hydrolases"/>
    <property type="match status" value="1"/>
</dbReference>
<dbReference type="InterPro" id="IPR027417">
    <property type="entry name" value="P-loop_NTPase"/>
</dbReference>
<dbReference type="InterPro" id="IPR003439">
    <property type="entry name" value="ABC_transporter-like_ATP-bd"/>
</dbReference>
<sequence length="227" mass="24710">MAESQLYELRGVGKSFRGPREELTILDGINLCVDAGESVAILGSSGSGKTTLLHLMGGLDVASRGEIKFRGRDIGAMDDSAKASMRNRDLGFVFQFHHLLPEFTTLENVAMQGLIAGMNKGEAYDRAAANLRRMGLGDRLDHRVTTLSGGEQQRAAIARAMLLQPKALLADEPTGNLDERTGELVTDLLVSLNEETGATLVVVTHNRDLANRMHRRLELYSGVLHEV</sequence>
<keyword evidence="1" id="KW-0813">Transport</keyword>
<evidence type="ECO:0000256" key="3">
    <source>
        <dbReference type="ARBA" id="ARBA00022840"/>
    </source>
</evidence>